<proteinExistence type="predicted"/>
<gene>
    <name evidence="3" type="ORF">NH14_000020</name>
</gene>
<evidence type="ECO:0000256" key="2">
    <source>
        <dbReference type="SAM" id="SignalP"/>
    </source>
</evidence>
<feature type="signal peptide" evidence="2">
    <location>
        <begin position="1"/>
        <end position="37"/>
    </location>
</feature>
<comment type="caution">
    <text evidence="3">The sequence shown here is derived from an EMBL/GenBank/DDBJ whole genome shotgun (WGS) entry which is preliminary data.</text>
</comment>
<feature type="chain" id="PRO_5035811397" evidence="2">
    <location>
        <begin position="38"/>
        <end position="446"/>
    </location>
</feature>
<organism evidence="3 4">
    <name type="scientific">Paraburkholderia sacchari</name>
    <dbReference type="NCBI Taxonomy" id="159450"/>
    <lineage>
        <taxon>Bacteria</taxon>
        <taxon>Pseudomonadati</taxon>
        <taxon>Pseudomonadota</taxon>
        <taxon>Betaproteobacteria</taxon>
        <taxon>Burkholderiales</taxon>
        <taxon>Burkholderiaceae</taxon>
        <taxon>Paraburkholderia</taxon>
    </lineage>
</organism>
<accession>A0A8T6Z199</accession>
<evidence type="ECO:0000313" key="3">
    <source>
        <dbReference type="EMBL" id="NLP59557.1"/>
    </source>
</evidence>
<dbReference type="RefSeq" id="WP_152617213.1">
    <property type="nucleotide sequence ID" value="NZ_CADFGF010000004.1"/>
</dbReference>
<protein>
    <submittedName>
        <fullName evidence="3">Uncharacterized protein</fullName>
    </submittedName>
</protein>
<dbReference type="EMBL" id="JTDB02000001">
    <property type="protein sequence ID" value="NLP59557.1"/>
    <property type="molecule type" value="Genomic_DNA"/>
</dbReference>
<keyword evidence="2" id="KW-0732">Signal</keyword>
<reference evidence="3" key="2">
    <citation type="submission" date="2020-04" db="EMBL/GenBank/DDBJ databases">
        <authorList>
            <person name="Alexandrino P."/>
            <person name="Mendonca T."/>
            <person name="Guaman L."/>
            <person name="Cherix J."/>
            <person name="Lozano-Sakalauskas G."/>
            <person name="Fujita A."/>
            <person name="Filho E.R."/>
            <person name="Long P."/>
            <person name="Padilla G."/>
            <person name="Taciro M.K."/>
            <person name="Gomez J.G."/>
            <person name="Silva L.F."/>
            <person name="Torres M."/>
        </authorList>
    </citation>
    <scope>NUCLEOTIDE SEQUENCE</scope>
    <source>
        <strain evidence="3">LMG 19450</strain>
    </source>
</reference>
<name>A0A8T6Z199_9BURK</name>
<reference evidence="3" key="1">
    <citation type="journal article" date="2015" name="Genome Announc.">
        <title>Draft Genome Sequence of the Polyhydroxyalkanoate-Producing Bacterium Burkholderia sacchari LMG 19450 Isolated from Brazilian Sugarcane Plantation Soil.</title>
        <authorList>
            <person name="Alexandrino P.M."/>
            <person name="Mendonca T.T."/>
            <person name="Guaman Bautista L.P."/>
            <person name="Cherix J."/>
            <person name="Lozano-Sakalauskas G.C."/>
            <person name="Fujita A."/>
            <person name="Ramos Filho E."/>
            <person name="Long P."/>
            <person name="Padilla G."/>
            <person name="Taciro M.K."/>
            <person name="Gomez J.G."/>
            <person name="Silva L.F."/>
        </authorList>
    </citation>
    <scope>NUCLEOTIDE SEQUENCE</scope>
    <source>
        <strain evidence="3">LMG 19450</strain>
    </source>
</reference>
<feature type="region of interest" description="Disordered" evidence="1">
    <location>
        <begin position="425"/>
        <end position="446"/>
    </location>
</feature>
<dbReference type="OrthoDB" id="8928404at2"/>
<evidence type="ECO:0000256" key="1">
    <source>
        <dbReference type="SAM" id="MobiDB-lite"/>
    </source>
</evidence>
<dbReference type="Proteomes" id="UP000030460">
    <property type="component" value="Unassembled WGS sequence"/>
</dbReference>
<sequence length="446" mass="48257">MDRTIARAGRGFSRCRRFGWLTALGLAFLVAAYPASGDSDGAGAQTVSARRAPAGAVVAVPAPGVGDERRFMHGIGWASNTDDKRWVFFSSSGFPPRGANRDGSWPHDVYVGEWSPGHAHLSNIHIFISRPEAQEPVSIAQNTQGDIFVSFEDGWNTPNEVSQRYGVYRSNLAPIKPYPNDVESGGHSGHVAAVGERFVVFYSEDWINGGGVDNLGTGNGVYVKVYNGSGKLLRHENVAAHVREWWPMIAGSPTRALLVWQKYLPGKLVANLEFAVYDPVNGKLVRPDEGVDVFRVQYYTYAAAWVPDVNRFIVEATLENGRSSMLLIDEAGHVTAKLECLPASVRESSITVNGDVAYVPTSDGRLMALALTGESIDLRGVMRAPFAWGNTGAIGIPYGPGTIHFVSLSPVGLREADFNVRNEVAPSASDRCRPEGAHTQSNVSND</sequence>
<keyword evidence="4" id="KW-1185">Reference proteome</keyword>
<dbReference type="AlphaFoldDB" id="A0A8T6Z199"/>
<evidence type="ECO:0000313" key="4">
    <source>
        <dbReference type="Proteomes" id="UP000030460"/>
    </source>
</evidence>